<name>I3S8U7_LOTJA</name>
<reference evidence="1" key="1">
    <citation type="submission" date="2012-05" db="EMBL/GenBank/DDBJ databases">
        <authorList>
            <person name="Krishnakumar V."/>
            <person name="Cheung F."/>
            <person name="Xiao Y."/>
            <person name="Chan A."/>
            <person name="Moskal W.A."/>
            <person name="Town C.D."/>
        </authorList>
    </citation>
    <scope>NUCLEOTIDE SEQUENCE</scope>
</reference>
<dbReference type="AlphaFoldDB" id="I3S8U7"/>
<proteinExistence type="evidence at transcript level"/>
<protein>
    <submittedName>
        <fullName evidence="1">Uncharacterized protein</fullName>
    </submittedName>
</protein>
<organism evidence="1">
    <name type="scientific">Lotus japonicus</name>
    <name type="common">Lotus corniculatus var. japonicus</name>
    <dbReference type="NCBI Taxonomy" id="34305"/>
    <lineage>
        <taxon>Eukaryota</taxon>
        <taxon>Viridiplantae</taxon>
        <taxon>Streptophyta</taxon>
        <taxon>Embryophyta</taxon>
        <taxon>Tracheophyta</taxon>
        <taxon>Spermatophyta</taxon>
        <taxon>Magnoliopsida</taxon>
        <taxon>eudicotyledons</taxon>
        <taxon>Gunneridae</taxon>
        <taxon>Pentapetalae</taxon>
        <taxon>rosids</taxon>
        <taxon>fabids</taxon>
        <taxon>Fabales</taxon>
        <taxon>Fabaceae</taxon>
        <taxon>Papilionoideae</taxon>
        <taxon>50 kb inversion clade</taxon>
        <taxon>NPAAA clade</taxon>
        <taxon>Hologalegina</taxon>
        <taxon>robinioid clade</taxon>
        <taxon>Loteae</taxon>
        <taxon>Lotus</taxon>
    </lineage>
</organism>
<evidence type="ECO:0000313" key="1">
    <source>
        <dbReference type="EMBL" id="AFK36689.1"/>
    </source>
</evidence>
<accession>I3S8U7</accession>
<sequence length="66" mass="7186">MIIGIVMKAARSNQTAQRLAGPLEVVQAGLISSVCNLIDLKKVVEVVAAMILDNRYKSQPPYDLCK</sequence>
<dbReference type="EMBL" id="BT136894">
    <property type="protein sequence ID" value="AFK36689.1"/>
    <property type="molecule type" value="mRNA"/>
</dbReference>